<evidence type="ECO:0000256" key="1">
    <source>
        <dbReference type="ARBA" id="ARBA00004651"/>
    </source>
</evidence>
<proteinExistence type="inferred from homology"/>
<comment type="subcellular location">
    <subcellularLocation>
        <location evidence="1">Cell membrane</location>
        <topology evidence="1">Multi-pass membrane protein</topology>
    </subcellularLocation>
</comment>
<dbReference type="RefSeq" id="WP_007485185.1">
    <property type="nucleotide sequence ID" value="NZ_JH724314.1"/>
</dbReference>
<dbReference type="InterPro" id="IPR050250">
    <property type="entry name" value="Macrolide_Exporter_MacB"/>
</dbReference>
<reference evidence="10 11" key="1">
    <citation type="submission" date="2012-02" db="EMBL/GenBank/DDBJ databases">
        <title>The Genome Sequence of Bacteroides nordii CL02T12C05.</title>
        <authorList>
            <consortium name="The Broad Institute Genome Sequencing Platform"/>
            <person name="Earl A."/>
            <person name="Ward D."/>
            <person name="Feldgarden M."/>
            <person name="Gevers D."/>
            <person name="Zitomersky N.L."/>
            <person name="Coyne M.J."/>
            <person name="Comstock L.E."/>
            <person name="Young S.K."/>
            <person name="Zeng Q."/>
            <person name="Gargeya S."/>
            <person name="Fitzgerald M."/>
            <person name="Haas B."/>
            <person name="Abouelleil A."/>
            <person name="Alvarado L."/>
            <person name="Arachchi H.M."/>
            <person name="Berlin A."/>
            <person name="Chapman S.B."/>
            <person name="Gearin G."/>
            <person name="Goldberg J."/>
            <person name="Griggs A."/>
            <person name="Gujja S."/>
            <person name="Hansen M."/>
            <person name="Heiman D."/>
            <person name="Howarth C."/>
            <person name="Larimer J."/>
            <person name="Lui A."/>
            <person name="MacDonald P.J.P."/>
            <person name="McCowen C."/>
            <person name="Montmayeur A."/>
            <person name="Murphy C."/>
            <person name="Neiman D."/>
            <person name="Pearson M."/>
            <person name="Priest M."/>
            <person name="Roberts A."/>
            <person name="Saif S."/>
            <person name="Shea T."/>
            <person name="Sisk P."/>
            <person name="Stolte C."/>
            <person name="Sykes S."/>
            <person name="Wortman J."/>
            <person name="Nusbaum C."/>
            <person name="Birren B."/>
        </authorList>
    </citation>
    <scope>NUCLEOTIDE SEQUENCE [LARGE SCALE GENOMIC DNA]</scope>
    <source>
        <strain evidence="10 11">CL02T12C05</strain>
    </source>
</reference>
<dbReference type="PANTHER" id="PTHR30572:SF4">
    <property type="entry name" value="ABC TRANSPORTER PERMEASE YTRF"/>
    <property type="match status" value="1"/>
</dbReference>
<feature type="transmembrane region" description="Helical" evidence="7">
    <location>
        <begin position="369"/>
        <end position="389"/>
    </location>
</feature>
<dbReference type="InterPro" id="IPR025857">
    <property type="entry name" value="MacB_PCD"/>
</dbReference>
<dbReference type="Pfam" id="PF12704">
    <property type="entry name" value="MacB_PCD"/>
    <property type="match status" value="1"/>
</dbReference>
<comment type="caution">
    <text evidence="10">The sequence shown here is derived from an EMBL/GenBank/DDBJ whole genome shotgun (WGS) entry which is preliminary data.</text>
</comment>
<keyword evidence="3 7" id="KW-0812">Transmembrane</keyword>
<feature type="domain" description="MacB-like periplasmic core" evidence="9">
    <location>
        <begin position="22"/>
        <end position="244"/>
    </location>
</feature>
<dbReference type="HOGENOM" id="CLU_000604_8_0_10"/>
<name>I9S9R5_9BACE</name>
<evidence type="ECO:0000256" key="2">
    <source>
        <dbReference type="ARBA" id="ARBA00022475"/>
    </source>
</evidence>
<protein>
    <recommendedName>
        <fullName evidence="12">ABC transporter permease</fullName>
    </recommendedName>
</protein>
<keyword evidence="2" id="KW-1003">Cell membrane</keyword>
<dbReference type="InterPro" id="IPR003838">
    <property type="entry name" value="ABC3_permease_C"/>
</dbReference>
<dbReference type="Proteomes" id="UP000003089">
    <property type="component" value="Unassembled WGS sequence"/>
</dbReference>
<dbReference type="PATRIC" id="fig|997884.3.peg.2117"/>
<dbReference type="eggNOG" id="COG0577">
    <property type="taxonomic scope" value="Bacteria"/>
</dbReference>
<evidence type="ECO:0000259" key="9">
    <source>
        <dbReference type="Pfam" id="PF12704"/>
    </source>
</evidence>
<evidence type="ECO:0000256" key="5">
    <source>
        <dbReference type="ARBA" id="ARBA00023136"/>
    </source>
</evidence>
<accession>I9S9R5</accession>
<keyword evidence="4 7" id="KW-1133">Transmembrane helix</keyword>
<evidence type="ECO:0000256" key="4">
    <source>
        <dbReference type="ARBA" id="ARBA00022989"/>
    </source>
</evidence>
<evidence type="ECO:0000256" key="3">
    <source>
        <dbReference type="ARBA" id="ARBA00022692"/>
    </source>
</evidence>
<feature type="transmembrane region" description="Helical" evidence="7">
    <location>
        <begin position="279"/>
        <end position="307"/>
    </location>
</feature>
<dbReference type="PANTHER" id="PTHR30572">
    <property type="entry name" value="MEMBRANE COMPONENT OF TRANSPORTER-RELATED"/>
    <property type="match status" value="1"/>
</dbReference>
<feature type="transmembrane region" description="Helical" evidence="7">
    <location>
        <begin position="328"/>
        <end position="357"/>
    </location>
</feature>
<sequence length="406" mass="44337">MNGTNLFKIALRALANNKLRAFLTMLGIIIGVASVITMLAIGQGSKRSIQTQIAEMGSNMIMIHPGGDMRGGVRRDASEMQTLKLENYEKLREETNYLSGISPNVSSSGQLVNGNNNYPSSVSGVGLDYLKIRQLDVENGEMFTEADIQSSAKVCIIGKTIVDNLFPDGSDPVGKVIRFNKIPFRVVGVLKAKGYNSMGMDQDDIVLAPYTTVMKRLLAVTYLQGIYASALSEDMTDYAIEEITSILRREHKLKDSDDDDFTIRSQQELSTMLNSTTDLMTTLLACIAGISLVVGGIGIMNIMYVSVTERTREIGLRMSVGARGIDILSQFLIEAILISITGGIIGVIIGCGASWIVKSVAHWPIFIQPWSVFLSFAVCTVTGVFFGWYPAKKAADLDPIEAIRYE</sequence>
<dbReference type="Pfam" id="PF02687">
    <property type="entry name" value="FtsX"/>
    <property type="match status" value="1"/>
</dbReference>
<evidence type="ECO:0000259" key="8">
    <source>
        <dbReference type="Pfam" id="PF02687"/>
    </source>
</evidence>
<dbReference type="STRING" id="997884.HMPREF1068_02083"/>
<feature type="transmembrane region" description="Helical" evidence="7">
    <location>
        <begin position="21"/>
        <end position="42"/>
    </location>
</feature>
<keyword evidence="5 7" id="KW-0472">Membrane</keyword>
<evidence type="ECO:0000313" key="11">
    <source>
        <dbReference type="Proteomes" id="UP000003089"/>
    </source>
</evidence>
<evidence type="ECO:0000313" key="10">
    <source>
        <dbReference type="EMBL" id="EIY52536.1"/>
    </source>
</evidence>
<comment type="similarity">
    <text evidence="6">Belongs to the ABC-4 integral membrane protein family.</text>
</comment>
<evidence type="ECO:0000256" key="7">
    <source>
        <dbReference type="SAM" id="Phobius"/>
    </source>
</evidence>
<dbReference type="EMBL" id="AGXS01000015">
    <property type="protein sequence ID" value="EIY52536.1"/>
    <property type="molecule type" value="Genomic_DNA"/>
</dbReference>
<dbReference type="GO" id="GO:0022857">
    <property type="term" value="F:transmembrane transporter activity"/>
    <property type="evidence" value="ECO:0007669"/>
    <property type="project" value="TreeGrafter"/>
</dbReference>
<gene>
    <name evidence="10" type="ORF">HMPREF1068_02083</name>
</gene>
<evidence type="ECO:0008006" key="12">
    <source>
        <dbReference type="Google" id="ProtNLM"/>
    </source>
</evidence>
<organism evidence="10 11">
    <name type="scientific">Bacteroides nordii CL02T12C05</name>
    <dbReference type="NCBI Taxonomy" id="997884"/>
    <lineage>
        <taxon>Bacteria</taxon>
        <taxon>Pseudomonadati</taxon>
        <taxon>Bacteroidota</taxon>
        <taxon>Bacteroidia</taxon>
        <taxon>Bacteroidales</taxon>
        <taxon>Bacteroidaceae</taxon>
        <taxon>Bacteroides</taxon>
    </lineage>
</organism>
<feature type="domain" description="ABC3 transporter permease C-terminal" evidence="8">
    <location>
        <begin position="286"/>
        <end position="397"/>
    </location>
</feature>
<evidence type="ECO:0000256" key="6">
    <source>
        <dbReference type="ARBA" id="ARBA00038076"/>
    </source>
</evidence>
<dbReference type="GO" id="GO:0005886">
    <property type="term" value="C:plasma membrane"/>
    <property type="evidence" value="ECO:0007669"/>
    <property type="project" value="UniProtKB-SubCell"/>
</dbReference>
<keyword evidence="11" id="KW-1185">Reference proteome</keyword>
<dbReference type="AlphaFoldDB" id="I9S9R5"/>